<keyword evidence="13 23" id="KW-0067">ATP-binding</keyword>
<dbReference type="InterPro" id="IPR017438">
    <property type="entry name" value="ATP-NAD_kinase_N"/>
</dbReference>
<evidence type="ECO:0000256" key="20">
    <source>
        <dbReference type="ARBA" id="ARBA00023400"/>
    </source>
</evidence>
<keyword evidence="17" id="KW-0539">Nucleus</keyword>
<evidence type="ECO:0000256" key="21">
    <source>
        <dbReference type="ARBA" id="ARBA00023411"/>
    </source>
</evidence>
<dbReference type="InterPro" id="IPR016064">
    <property type="entry name" value="NAD/diacylglycerol_kinase_sf"/>
</dbReference>
<dbReference type="GeneID" id="6758969"/>
<comment type="subcellular location">
    <subcellularLocation>
        <location evidence="2">Cell membrane</location>
    </subcellularLocation>
    <subcellularLocation>
        <location evidence="3">Cell projection</location>
    </subcellularLocation>
    <subcellularLocation>
        <location evidence="4">Cytoplasm</location>
        <location evidence="4">Cytosol</location>
    </subcellularLocation>
    <subcellularLocation>
        <location evidence="1">Nucleus</location>
    </subcellularLocation>
</comment>
<dbReference type="GO" id="GO:0046339">
    <property type="term" value="P:diacylglycerol metabolic process"/>
    <property type="evidence" value="ECO:0000318"/>
    <property type="project" value="GO_Central"/>
</dbReference>
<dbReference type="EMBL" id="DS985267">
    <property type="protein sequence ID" value="EDV19778.1"/>
    <property type="molecule type" value="Genomic_DNA"/>
</dbReference>
<dbReference type="RefSeq" id="XP_002117802.1">
    <property type="nucleotide sequence ID" value="XM_002117766.1"/>
</dbReference>
<dbReference type="PANTHER" id="PTHR11255:SF80">
    <property type="entry name" value="EYE-SPECIFIC DIACYLGLYCEROL KINASE"/>
    <property type="match status" value="1"/>
</dbReference>
<evidence type="ECO:0000256" key="18">
    <source>
        <dbReference type="ARBA" id="ARBA00023273"/>
    </source>
</evidence>
<evidence type="ECO:0000256" key="14">
    <source>
        <dbReference type="ARBA" id="ARBA00023043"/>
    </source>
</evidence>
<dbReference type="FunFam" id="2.60.200.40:FF:000002">
    <property type="entry name" value="Diacylglycerol kinase"/>
    <property type="match status" value="1"/>
</dbReference>
<dbReference type="SMART" id="SM00045">
    <property type="entry name" value="DAGKa"/>
    <property type="match status" value="1"/>
</dbReference>
<keyword evidence="8" id="KW-0963">Cytoplasm</keyword>
<dbReference type="SMART" id="SM00046">
    <property type="entry name" value="DAGKc"/>
    <property type="match status" value="1"/>
</dbReference>
<keyword evidence="10" id="KW-0677">Repeat</keyword>
<gene>
    <name evidence="25" type="ORF">TRIADDRAFT_32945</name>
</gene>
<keyword evidence="9 23" id="KW-0808">Transferase</keyword>
<dbReference type="InterPro" id="IPR037607">
    <property type="entry name" value="DGK"/>
</dbReference>
<dbReference type="GO" id="GO:0005524">
    <property type="term" value="F:ATP binding"/>
    <property type="evidence" value="ECO:0007669"/>
    <property type="project" value="UniProtKB-KW"/>
</dbReference>
<evidence type="ECO:0000256" key="10">
    <source>
        <dbReference type="ARBA" id="ARBA00022737"/>
    </source>
</evidence>
<dbReference type="GO" id="GO:0007200">
    <property type="term" value="P:phospholipase C-activating G protein-coupled receptor signaling pathway"/>
    <property type="evidence" value="ECO:0007669"/>
    <property type="project" value="InterPro"/>
</dbReference>
<dbReference type="InParanoid" id="B3SC26"/>
<evidence type="ECO:0000256" key="22">
    <source>
        <dbReference type="ARBA" id="ARBA00060536"/>
    </source>
</evidence>
<keyword evidence="15" id="KW-0443">Lipid metabolism</keyword>
<evidence type="ECO:0000256" key="1">
    <source>
        <dbReference type="ARBA" id="ARBA00004123"/>
    </source>
</evidence>
<dbReference type="PROSITE" id="PS50146">
    <property type="entry name" value="DAGK"/>
    <property type="match status" value="1"/>
</dbReference>
<organism evidence="25 26">
    <name type="scientific">Trichoplax adhaerens</name>
    <name type="common">Trichoplax reptans</name>
    <dbReference type="NCBI Taxonomy" id="10228"/>
    <lineage>
        <taxon>Eukaryota</taxon>
        <taxon>Metazoa</taxon>
        <taxon>Placozoa</taxon>
        <taxon>Uniplacotomia</taxon>
        <taxon>Trichoplacea</taxon>
        <taxon>Trichoplacidae</taxon>
        <taxon>Trichoplax</taxon>
    </lineage>
</organism>
<evidence type="ECO:0000256" key="17">
    <source>
        <dbReference type="ARBA" id="ARBA00023242"/>
    </source>
</evidence>
<evidence type="ECO:0000256" key="13">
    <source>
        <dbReference type="ARBA" id="ARBA00022840"/>
    </source>
</evidence>
<evidence type="ECO:0000256" key="4">
    <source>
        <dbReference type="ARBA" id="ARBA00004514"/>
    </source>
</evidence>
<keyword evidence="26" id="KW-1185">Reference proteome</keyword>
<dbReference type="SUPFAM" id="SSF111331">
    <property type="entry name" value="NAD kinase/diacylglycerol kinase-like"/>
    <property type="match status" value="1"/>
</dbReference>
<dbReference type="eggNOG" id="KOG0782">
    <property type="taxonomic scope" value="Eukaryota"/>
</dbReference>
<dbReference type="OMA" id="CRSNHDD"/>
<evidence type="ECO:0000256" key="11">
    <source>
        <dbReference type="ARBA" id="ARBA00022741"/>
    </source>
</evidence>
<dbReference type="EC" id="2.7.1.107" evidence="23"/>
<dbReference type="OrthoDB" id="242257at2759"/>
<dbReference type="InterPro" id="IPR001206">
    <property type="entry name" value="Diacylglycerol_kinase_cat_dom"/>
</dbReference>
<keyword evidence="18" id="KW-0966">Cell projection</keyword>
<evidence type="ECO:0000313" key="26">
    <source>
        <dbReference type="Proteomes" id="UP000009022"/>
    </source>
</evidence>
<dbReference type="GO" id="GO:0035556">
    <property type="term" value="P:intracellular signal transduction"/>
    <property type="evidence" value="ECO:0000318"/>
    <property type="project" value="GO_Central"/>
</dbReference>
<evidence type="ECO:0000256" key="3">
    <source>
        <dbReference type="ARBA" id="ARBA00004316"/>
    </source>
</evidence>
<dbReference type="FunFam" id="3.40.50.10330:FF:000002">
    <property type="entry name" value="Diacylglycerol kinase"/>
    <property type="match status" value="1"/>
</dbReference>
<dbReference type="GO" id="GO:0006654">
    <property type="term" value="P:phosphatidic acid biosynthetic process"/>
    <property type="evidence" value="ECO:0000318"/>
    <property type="project" value="GO_Central"/>
</dbReference>
<evidence type="ECO:0000256" key="15">
    <source>
        <dbReference type="ARBA" id="ARBA00023098"/>
    </source>
</evidence>
<dbReference type="Gene3D" id="2.60.200.40">
    <property type="match status" value="1"/>
</dbReference>
<dbReference type="InterPro" id="IPR000756">
    <property type="entry name" value="Diacylglycerol_kin_accessory"/>
</dbReference>
<keyword evidence="11 23" id="KW-0547">Nucleotide-binding</keyword>
<dbReference type="Pfam" id="PF00781">
    <property type="entry name" value="DAGK_cat"/>
    <property type="match status" value="1"/>
</dbReference>
<protein>
    <recommendedName>
        <fullName evidence="23">Diacylglycerol kinase</fullName>
        <shortName evidence="23">DAG kinase</shortName>
        <ecNumber evidence="23">2.7.1.107</ecNumber>
    </recommendedName>
</protein>
<comment type="catalytic activity">
    <reaction evidence="21">
        <text>a 1,2-diacyl-sn-glycerol + ATP = a 1,2-diacyl-sn-glycero-3-phosphate + ADP + H(+)</text>
        <dbReference type="Rhea" id="RHEA:10272"/>
        <dbReference type="ChEBI" id="CHEBI:15378"/>
        <dbReference type="ChEBI" id="CHEBI:17815"/>
        <dbReference type="ChEBI" id="CHEBI:30616"/>
        <dbReference type="ChEBI" id="CHEBI:58608"/>
        <dbReference type="ChEBI" id="CHEBI:456216"/>
        <dbReference type="EC" id="2.7.1.107"/>
    </reaction>
    <physiologicalReaction direction="left-to-right" evidence="21">
        <dbReference type="Rhea" id="RHEA:10273"/>
    </physiologicalReaction>
</comment>
<dbReference type="Gene3D" id="3.40.50.10330">
    <property type="entry name" value="Probable inorganic polyphosphate/atp-NAD kinase, domain 1"/>
    <property type="match status" value="1"/>
</dbReference>
<evidence type="ECO:0000256" key="5">
    <source>
        <dbReference type="ARBA" id="ARBA00005175"/>
    </source>
</evidence>
<evidence type="ECO:0000313" key="25">
    <source>
        <dbReference type="EMBL" id="EDV19778.1"/>
    </source>
</evidence>
<keyword evidence="7" id="KW-1003">Cell membrane</keyword>
<comment type="catalytic activity">
    <reaction evidence="19">
        <text>1,2-di-(9Z-octadecenoyl)-sn-glycerol + ATP = 1,2-di-(9Z-octadecenoyl)-sn-glycero-3-phosphate + ADP + H(+)</text>
        <dbReference type="Rhea" id="RHEA:40327"/>
        <dbReference type="ChEBI" id="CHEBI:15378"/>
        <dbReference type="ChEBI" id="CHEBI:30616"/>
        <dbReference type="ChEBI" id="CHEBI:52333"/>
        <dbReference type="ChEBI" id="CHEBI:74546"/>
        <dbReference type="ChEBI" id="CHEBI:456216"/>
    </reaction>
    <physiologicalReaction direction="left-to-right" evidence="19">
        <dbReference type="Rhea" id="RHEA:40328"/>
    </physiologicalReaction>
</comment>
<sequence>LKPITSTSNKPLLVFINPKSGGNQGAKILHQFHWLLNPRQVFDLSQQGGPEPALEFYRKAPNLQILVCGGDGTVGWILATLDSLDINPRPPVAILPLGTGNDLSRTLYWGAGYGDESVDKILQYVNEGQIIQLDRWNLKVQRNLKARYDLSAEDAPVRLPINVMNNYFSLGVDAQTTLDFHESREANPEKFNSRIKNKMFYAGAGGRGLFQWKSRDLVDNITLECDGEDLTPKVRELKLCALALLNISKYGAGTTPWGNPNPRDYPTFRAQRFDDGYLEVVGLTASSLAGLFVGGHGERITQCRTVKITTFKVLPVQVDGEPCRLAPSIIRVSIRNQAQMLQRSKVNEYVFNYFK</sequence>
<dbReference type="GO" id="GO:0005829">
    <property type="term" value="C:cytosol"/>
    <property type="evidence" value="ECO:0007669"/>
    <property type="project" value="UniProtKB-SubCell"/>
</dbReference>
<evidence type="ECO:0000256" key="6">
    <source>
        <dbReference type="ARBA" id="ARBA00009280"/>
    </source>
</evidence>
<comment type="catalytic activity">
    <reaction evidence="20">
        <text>1-octadecanoyl-2-(5Z,8Z,11Z,14Z-eicosatetraenoyl)-sn-glycerol + ATP = 1-octadecanoyl-2-(5Z,8Z,11Z,14Z-eicosatetraenoyl)-sn-glycero-3-phosphate + ADP + H(+)</text>
        <dbReference type="Rhea" id="RHEA:40323"/>
        <dbReference type="ChEBI" id="CHEBI:15378"/>
        <dbReference type="ChEBI" id="CHEBI:30616"/>
        <dbReference type="ChEBI" id="CHEBI:75728"/>
        <dbReference type="ChEBI" id="CHEBI:77091"/>
        <dbReference type="ChEBI" id="CHEBI:456216"/>
    </reaction>
    <physiologicalReaction direction="left-to-right" evidence="20">
        <dbReference type="Rhea" id="RHEA:40324"/>
    </physiologicalReaction>
</comment>
<dbReference type="Pfam" id="PF00609">
    <property type="entry name" value="DAGK_acc"/>
    <property type="match status" value="1"/>
</dbReference>
<evidence type="ECO:0000256" key="12">
    <source>
        <dbReference type="ARBA" id="ARBA00022777"/>
    </source>
</evidence>
<reference evidence="25 26" key="1">
    <citation type="journal article" date="2008" name="Nature">
        <title>The Trichoplax genome and the nature of placozoans.</title>
        <authorList>
            <person name="Srivastava M."/>
            <person name="Begovic E."/>
            <person name="Chapman J."/>
            <person name="Putnam N.H."/>
            <person name="Hellsten U."/>
            <person name="Kawashima T."/>
            <person name="Kuo A."/>
            <person name="Mitros T."/>
            <person name="Salamov A."/>
            <person name="Carpenter M.L."/>
            <person name="Signorovitch A.Y."/>
            <person name="Moreno M.A."/>
            <person name="Kamm K."/>
            <person name="Grimwood J."/>
            <person name="Schmutz J."/>
            <person name="Shapiro H."/>
            <person name="Grigoriev I.V."/>
            <person name="Buss L.W."/>
            <person name="Schierwater B."/>
            <person name="Dellaporta S.L."/>
            <person name="Rokhsar D.S."/>
        </authorList>
    </citation>
    <scope>NUCLEOTIDE SEQUENCE [LARGE SCALE GENOMIC DNA]</scope>
    <source>
        <strain evidence="25 26">Grell-BS-1999</strain>
    </source>
</reference>
<comment type="similarity">
    <text evidence="6 23">Belongs to the eukaryotic diacylglycerol kinase family.</text>
</comment>
<proteinExistence type="inferred from homology"/>
<comment type="pathway">
    <text evidence="22">Glycerolipid metabolism.</text>
</comment>
<dbReference type="GO" id="GO:0005886">
    <property type="term" value="C:plasma membrane"/>
    <property type="evidence" value="ECO:0000318"/>
    <property type="project" value="GO_Central"/>
</dbReference>
<accession>B3SC26</accession>
<evidence type="ECO:0000256" key="19">
    <source>
        <dbReference type="ARBA" id="ARBA00023371"/>
    </source>
</evidence>
<evidence type="ECO:0000256" key="7">
    <source>
        <dbReference type="ARBA" id="ARBA00022475"/>
    </source>
</evidence>
<dbReference type="KEGG" id="tad:TRIADDRAFT_32945"/>
<dbReference type="GO" id="GO:0042995">
    <property type="term" value="C:cell projection"/>
    <property type="evidence" value="ECO:0007669"/>
    <property type="project" value="UniProtKB-SubCell"/>
</dbReference>
<evidence type="ECO:0000256" key="23">
    <source>
        <dbReference type="RuleBase" id="RU361128"/>
    </source>
</evidence>
<evidence type="ECO:0000256" key="16">
    <source>
        <dbReference type="ARBA" id="ARBA00023136"/>
    </source>
</evidence>
<keyword evidence="14" id="KW-0040">ANK repeat</keyword>
<evidence type="ECO:0000256" key="8">
    <source>
        <dbReference type="ARBA" id="ARBA00022490"/>
    </source>
</evidence>
<dbReference type="HOGENOM" id="CLU_003770_3_0_1"/>
<feature type="domain" description="DAGKc" evidence="24">
    <location>
        <begin position="7"/>
        <end position="143"/>
    </location>
</feature>
<name>B3SC26_TRIAD</name>
<dbReference type="GO" id="GO:0004143">
    <property type="term" value="F:ATP-dependent diacylglycerol kinase activity"/>
    <property type="evidence" value="ECO:0000318"/>
    <property type="project" value="GO_Central"/>
</dbReference>
<comment type="pathway">
    <text evidence="5">Lipid metabolism; glycerolipid metabolism.</text>
</comment>
<dbReference type="STRING" id="10228.B3SC26"/>
<dbReference type="Proteomes" id="UP000009022">
    <property type="component" value="Unassembled WGS sequence"/>
</dbReference>
<dbReference type="GO" id="GO:0005634">
    <property type="term" value="C:nucleus"/>
    <property type="evidence" value="ECO:0007669"/>
    <property type="project" value="UniProtKB-SubCell"/>
</dbReference>
<dbReference type="PANTHER" id="PTHR11255">
    <property type="entry name" value="DIACYLGLYCEROL KINASE"/>
    <property type="match status" value="1"/>
</dbReference>
<evidence type="ECO:0000259" key="24">
    <source>
        <dbReference type="PROSITE" id="PS50146"/>
    </source>
</evidence>
<dbReference type="CTD" id="6758969"/>
<keyword evidence="16" id="KW-0472">Membrane</keyword>
<evidence type="ECO:0000256" key="9">
    <source>
        <dbReference type="ARBA" id="ARBA00022679"/>
    </source>
</evidence>
<dbReference type="PhylomeDB" id="B3SC26"/>
<evidence type="ECO:0000256" key="2">
    <source>
        <dbReference type="ARBA" id="ARBA00004236"/>
    </source>
</evidence>
<dbReference type="AlphaFoldDB" id="B3SC26"/>
<keyword evidence="12 23" id="KW-0418">Kinase</keyword>
<feature type="non-terminal residue" evidence="25">
    <location>
        <position position="1"/>
    </location>
</feature>